<reference evidence="1" key="1">
    <citation type="submission" date="2022-11" db="EMBL/GenBank/DDBJ databases">
        <authorList>
            <person name="Petersen C."/>
        </authorList>
    </citation>
    <scope>NUCLEOTIDE SEQUENCE</scope>
    <source>
        <strain evidence="1">IBT 16849</strain>
    </source>
</reference>
<dbReference type="OrthoDB" id="6692864at2759"/>
<accession>A0A9W9N0Z7</accession>
<evidence type="ECO:0000313" key="2">
    <source>
        <dbReference type="Proteomes" id="UP001150879"/>
    </source>
</evidence>
<dbReference type="InterPro" id="IPR001128">
    <property type="entry name" value="Cyt_P450"/>
</dbReference>
<dbReference type="Gene3D" id="1.10.630.10">
    <property type="entry name" value="Cytochrome P450"/>
    <property type="match status" value="1"/>
</dbReference>
<sequence length="82" mass="9497">MTGGYHIIPAEGIQVDEVYIPGDVNVFVPMQLIQTDERYHTDAKQFVPERWTERREMCSEGAPFFPFVLDKYCPTQDSQLTL</sequence>
<organism evidence="1 2">
    <name type="scientific">Penicillium cf. griseofulvum</name>
    <dbReference type="NCBI Taxonomy" id="2972120"/>
    <lineage>
        <taxon>Eukaryota</taxon>
        <taxon>Fungi</taxon>
        <taxon>Dikarya</taxon>
        <taxon>Ascomycota</taxon>
        <taxon>Pezizomycotina</taxon>
        <taxon>Eurotiomycetes</taxon>
        <taxon>Eurotiomycetidae</taxon>
        <taxon>Eurotiales</taxon>
        <taxon>Aspergillaceae</taxon>
        <taxon>Penicillium</taxon>
    </lineage>
</organism>
<dbReference type="EMBL" id="JAPQKP010000001">
    <property type="protein sequence ID" value="KAJ5211072.1"/>
    <property type="molecule type" value="Genomic_DNA"/>
</dbReference>
<dbReference type="GO" id="GO:0016705">
    <property type="term" value="F:oxidoreductase activity, acting on paired donors, with incorporation or reduction of molecular oxygen"/>
    <property type="evidence" value="ECO:0007669"/>
    <property type="project" value="InterPro"/>
</dbReference>
<dbReference type="Pfam" id="PF00067">
    <property type="entry name" value="p450"/>
    <property type="match status" value="1"/>
</dbReference>
<gene>
    <name evidence="1" type="ORF">N7472_001211</name>
</gene>
<reference evidence="1" key="2">
    <citation type="journal article" date="2023" name="IMA Fungus">
        <title>Comparative genomic study of the Penicillium genus elucidates a diverse pangenome and 15 lateral gene transfer events.</title>
        <authorList>
            <person name="Petersen C."/>
            <person name="Sorensen T."/>
            <person name="Nielsen M.R."/>
            <person name="Sondergaard T.E."/>
            <person name="Sorensen J.L."/>
            <person name="Fitzpatrick D.A."/>
            <person name="Frisvad J.C."/>
            <person name="Nielsen K.L."/>
        </authorList>
    </citation>
    <scope>NUCLEOTIDE SEQUENCE</scope>
    <source>
        <strain evidence="1">IBT 16849</strain>
    </source>
</reference>
<dbReference type="GO" id="GO:0043386">
    <property type="term" value="P:mycotoxin biosynthetic process"/>
    <property type="evidence" value="ECO:0007669"/>
    <property type="project" value="UniProtKB-ARBA"/>
</dbReference>
<name>A0A9W9N0Z7_9EURO</name>
<evidence type="ECO:0000313" key="1">
    <source>
        <dbReference type="EMBL" id="KAJ5211072.1"/>
    </source>
</evidence>
<dbReference type="GO" id="GO:0004497">
    <property type="term" value="F:monooxygenase activity"/>
    <property type="evidence" value="ECO:0007669"/>
    <property type="project" value="InterPro"/>
</dbReference>
<dbReference type="Proteomes" id="UP001150879">
    <property type="component" value="Unassembled WGS sequence"/>
</dbReference>
<comment type="caution">
    <text evidence="1">The sequence shown here is derived from an EMBL/GenBank/DDBJ whole genome shotgun (WGS) entry which is preliminary data.</text>
</comment>
<dbReference type="AlphaFoldDB" id="A0A9W9N0Z7"/>
<dbReference type="GO" id="GO:0005506">
    <property type="term" value="F:iron ion binding"/>
    <property type="evidence" value="ECO:0007669"/>
    <property type="project" value="InterPro"/>
</dbReference>
<keyword evidence="2" id="KW-1185">Reference proteome</keyword>
<dbReference type="GO" id="GO:0020037">
    <property type="term" value="F:heme binding"/>
    <property type="evidence" value="ECO:0007669"/>
    <property type="project" value="InterPro"/>
</dbReference>
<proteinExistence type="predicted"/>
<protein>
    <submittedName>
        <fullName evidence="1">Cytochrome P450</fullName>
    </submittedName>
</protein>
<dbReference type="InterPro" id="IPR036396">
    <property type="entry name" value="Cyt_P450_sf"/>
</dbReference>
<dbReference type="SUPFAM" id="SSF48264">
    <property type="entry name" value="Cytochrome P450"/>
    <property type="match status" value="1"/>
</dbReference>